<gene>
    <name evidence="2" type="ORF">GIB67_004576</name>
</gene>
<dbReference type="OrthoDB" id="1913313at2759"/>
<dbReference type="AlphaFoldDB" id="A0A7J7ML83"/>
<keyword evidence="3" id="KW-1185">Reference proteome</keyword>
<reference evidence="2 3" key="1">
    <citation type="journal article" date="2020" name="IScience">
        <title>Genome Sequencing of the Endangered Kingdonia uniflora (Circaeasteraceae, Ranunculales) Reveals Potential Mechanisms of Evolutionary Specialization.</title>
        <authorList>
            <person name="Sun Y."/>
            <person name="Deng T."/>
            <person name="Zhang A."/>
            <person name="Moore M.J."/>
            <person name="Landis J.B."/>
            <person name="Lin N."/>
            <person name="Zhang H."/>
            <person name="Zhang X."/>
            <person name="Huang J."/>
            <person name="Zhang X."/>
            <person name="Sun H."/>
            <person name="Wang H."/>
        </authorList>
    </citation>
    <scope>NUCLEOTIDE SEQUENCE [LARGE SCALE GENOMIC DNA]</scope>
    <source>
        <strain evidence="2">TB1705</strain>
        <tissue evidence="2">Leaf</tissue>
    </source>
</reference>
<comment type="caution">
    <text evidence="2">The sequence shown here is derived from an EMBL/GenBank/DDBJ whole genome shotgun (WGS) entry which is preliminary data.</text>
</comment>
<proteinExistence type="predicted"/>
<name>A0A7J7ML83_9MAGN</name>
<evidence type="ECO:0000313" key="2">
    <source>
        <dbReference type="EMBL" id="KAF6155582.1"/>
    </source>
</evidence>
<dbReference type="PANTHER" id="PTHR36775">
    <property type="entry name" value="LYR MOTIF PROTEIN"/>
    <property type="match status" value="1"/>
</dbReference>
<dbReference type="Proteomes" id="UP000541444">
    <property type="component" value="Unassembled WGS sequence"/>
</dbReference>
<dbReference type="PANTHER" id="PTHR36775:SF1">
    <property type="entry name" value="LYR MOTIF PROTEIN"/>
    <property type="match status" value="1"/>
</dbReference>
<organism evidence="2 3">
    <name type="scientific">Kingdonia uniflora</name>
    <dbReference type="NCBI Taxonomy" id="39325"/>
    <lineage>
        <taxon>Eukaryota</taxon>
        <taxon>Viridiplantae</taxon>
        <taxon>Streptophyta</taxon>
        <taxon>Embryophyta</taxon>
        <taxon>Tracheophyta</taxon>
        <taxon>Spermatophyta</taxon>
        <taxon>Magnoliopsida</taxon>
        <taxon>Ranunculales</taxon>
        <taxon>Circaeasteraceae</taxon>
        <taxon>Kingdonia</taxon>
    </lineage>
</organism>
<evidence type="ECO:0000256" key="1">
    <source>
        <dbReference type="SAM" id="MobiDB-lite"/>
    </source>
</evidence>
<sequence>MTRKPLNSRHTTTIDSCTLHLHTWKPFHPQTLSPSKTLESITTPLSTPTPPNGGVALHNKRPSDRPSIETLLDMSKLSLFDDDRVSKREKFRWIARKRRRRGSRSVSGSDKSVTQRRCYGVGAVTGVAYGACTDLVVAAGTDSSGEFFVNGDANWSSDVSEAKNSRREVSVSVRGRGRGRDVCGLGGGERDSLGSGPSGSWQIGVLDAQGNESGYGSEPGYRGDAELGYGDEFDEEEEDGRVLFWGGERLGGHSRLMSCLPAIVTNGYTDSPAGAVEVGVVVTVAGTVKDEYPDGLSLTSILRAISTISDKDCTECAS</sequence>
<evidence type="ECO:0000313" key="3">
    <source>
        <dbReference type="Proteomes" id="UP000541444"/>
    </source>
</evidence>
<accession>A0A7J7ML83</accession>
<dbReference type="EMBL" id="JACGCM010001419">
    <property type="protein sequence ID" value="KAF6155582.1"/>
    <property type="molecule type" value="Genomic_DNA"/>
</dbReference>
<protein>
    <submittedName>
        <fullName evidence="2">Uncharacterized protein</fullName>
    </submittedName>
</protein>
<feature type="region of interest" description="Disordered" evidence="1">
    <location>
        <begin position="34"/>
        <end position="64"/>
    </location>
</feature>